<dbReference type="CDD" id="cd05674">
    <property type="entry name" value="M20_yscS"/>
    <property type="match status" value="1"/>
</dbReference>
<dbReference type="InterPro" id="IPR036264">
    <property type="entry name" value="Bact_exopeptidase_dim_dom"/>
</dbReference>
<proteinExistence type="inferred from homology"/>
<dbReference type="InterPro" id="IPR047177">
    <property type="entry name" value="Pept_M20A"/>
</dbReference>
<keyword evidence="7" id="KW-0503">Monooxygenase</keyword>
<gene>
    <name evidence="7" type="ORF">IFM53868_09830</name>
</gene>
<dbReference type="PROSITE" id="PS00758">
    <property type="entry name" value="ARGE_DAPE_CPG2_1"/>
    <property type="match status" value="1"/>
</dbReference>
<evidence type="ECO:0000259" key="6">
    <source>
        <dbReference type="Pfam" id="PF07687"/>
    </source>
</evidence>
<dbReference type="InterPro" id="IPR017141">
    <property type="entry name" value="Pept_M20_carboxypep"/>
</dbReference>
<dbReference type="Pfam" id="PF01546">
    <property type="entry name" value="Peptidase_M20"/>
    <property type="match status" value="1"/>
</dbReference>
<dbReference type="Pfam" id="PF07687">
    <property type="entry name" value="M20_dimer"/>
    <property type="match status" value="1"/>
</dbReference>
<keyword evidence="2" id="KW-0645">Protease</keyword>
<dbReference type="PANTHER" id="PTHR45962:SF1">
    <property type="entry name" value="N-FATTY-ACYL-AMINO ACID SYNTHASE_HYDROLASE PM20D1"/>
    <property type="match status" value="1"/>
</dbReference>
<dbReference type="InterPro" id="IPR002933">
    <property type="entry name" value="Peptidase_M20"/>
</dbReference>
<evidence type="ECO:0000256" key="1">
    <source>
        <dbReference type="ARBA" id="ARBA00006247"/>
    </source>
</evidence>
<keyword evidence="7" id="KW-0560">Oxidoreductase</keyword>
<feature type="domain" description="Peptidase M20 dimerisation" evidence="6">
    <location>
        <begin position="269"/>
        <end position="422"/>
    </location>
</feature>
<evidence type="ECO:0000256" key="3">
    <source>
        <dbReference type="ARBA" id="ARBA00022723"/>
    </source>
</evidence>
<evidence type="ECO:0000256" key="4">
    <source>
        <dbReference type="ARBA" id="ARBA00022801"/>
    </source>
</evidence>
<dbReference type="EMBL" id="BLKG01000187">
    <property type="protein sequence ID" value="GFF98504.1"/>
    <property type="molecule type" value="Genomic_DNA"/>
</dbReference>
<evidence type="ECO:0000313" key="7">
    <source>
        <dbReference type="EMBL" id="GFF98504.1"/>
    </source>
</evidence>
<keyword evidence="8" id="KW-1185">Reference proteome</keyword>
<dbReference type="Gene3D" id="1.10.150.900">
    <property type="match status" value="1"/>
</dbReference>
<dbReference type="GO" id="GO:0004497">
    <property type="term" value="F:monooxygenase activity"/>
    <property type="evidence" value="ECO:0007669"/>
    <property type="project" value="UniProtKB-KW"/>
</dbReference>
<dbReference type="SUPFAM" id="SSF53187">
    <property type="entry name" value="Zn-dependent exopeptidases"/>
    <property type="match status" value="1"/>
</dbReference>
<keyword evidence="5" id="KW-0862">Zinc</keyword>
<evidence type="ECO:0000313" key="8">
    <source>
        <dbReference type="Proteomes" id="UP000465266"/>
    </source>
</evidence>
<comment type="caution">
    <text evidence="7">The sequence shown here is derived from an EMBL/GenBank/DDBJ whole genome shotgun (WGS) entry which is preliminary data.</text>
</comment>
<dbReference type="PANTHER" id="PTHR45962">
    <property type="entry name" value="N-FATTY-ACYL-AMINO ACID SYNTHASE/HYDROLASE PM20D1"/>
    <property type="match status" value="1"/>
</dbReference>
<dbReference type="InterPro" id="IPR011650">
    <property type="entry name" value="Peptidase_M20_dimer"/>
</dbReference>
<accession>A0ABQ1BCJ6</accession>
<sequence>MLSKVLFLAGGGLLIALASVILPTTPPLQQILNFWHGNTKICPLAPKVDSPEDGLHPSLKFVQDQAIRRRQVERLSKAVQIPTVIESDMNDPYDERFMPFLDFYGLLQSLFPLTYLKAIVNHVNRLGLLFILKGSEPQLKPLLFAAHQDVVPIDQFSDWTFPPFAGHFDGEWLWGRGASDCKNLLIAILSVIEDLLDQNWHPTRTIILAFGFDEEIQGFLGANSISSVLEDEYGHDSFEFILDEGGMGIENLANNKGRDDIVYAIPSISEKGSVSVFLNLSMPGGHSSVPPPHTGIGIMSEIIYALERENLFMPLLDKRHPSRQRLECQMKYSPNYVEPWLAGALQFTNYVSAAEKLASSRGADFRFLLQTSQAADIFNGGSKTNNLPEHISAIVNYRIAMHQTPDFVKSRATSIIAPICRKHNLTLSAFGNNSTYVGKNHLHLSTENSDLHPAPISPTDTGKDAVWTRFAGVIRSVFESMPSLEGKTVVVSGDIMPGNTDTRFYWNLSKNIYRFEPVRAGRAMNIHAADERIAIDAHLETMMLYYDLIRAFGNGDGSAKKVYDH</sequence>
<dbReference type="Gene3D" id="3.40.630.10">
    <property type="entry name" value="Zn peptidases"/>
    <property type="match status" value="1"/>
</dbReference>
<dbReference type="Proteomes" id="UP000465266">
    <property type="component" value="Unassembled WGS sequence"/>
</dbReference>
<keyword evidence="3" id="KW-0479">Metal-binding</keyword>
<name>A0ABQ1BCJ6_9EURO</name>
<evidence type="ECO:0000256" key="5">
    <source>
        <dbReference type="ARBA" id="ARBA00022833"/>
    </source>
</evidence>
<dbReference type="SUPFAM" id="SSF55031">
    <property type="entry name" value="Bacterial exopeptidase dimerisation domain"/>
    <property type="match status" value="1"/>
</dbReference>
<keyword evidence="4" id="KW-0378">Hydrolase</keyword>
<evidence type="ECO:0000256" key="2">
    <source>
        <dbReference type="ARBA" id="ARBA00022670"/>
    </source>
</evidence>
<dbReference type="InterPro" id="IPR001261">
    <property type="entry name" value="ArgE/DapE_CS"/>
</dbReference>
<comment type="similarity">
    <text evidence="1">Belongs to the peptidase M20A family.</text>
</comment>
<dbReference type="PIRSF" id="PIRSF037217">
    <property type="entry name" value="Carboxypeptidase_S"/>
    <property type="match status" value="1"/>
</dbReference>
<organism evidence="7 8">
    <name type="scientific">Aspergillus udagawae</name>
    <dbReference type="NCBI Taxonomy" id="91492"/>
    <lineage>
        <taxon>Eukaryota</taxon>
        <taxon>Fungi</taxon>
        <taxon>Dikarya</taxon>
        <taxon>Ascomycota</taxon>
        <taxon>Pezizomycotina</taxon>
        <taxon>Eurotiomycetes</taxon>
        <taxon>Eurotiomycetidae</taxon>
        <taxon>Eurotiales</taxon>
        <taxon>Aspergillaceae</taxon>
        <taxon>Aspergillus</taxon>
        <taxon>Aspergillus subgen. Fumigati</taxon>
    </lineage>
</organism>
<reference evidence="7 8" key="1">
    <citation type="submission" date="2020-01" db="EMBL/GenBank/DDBJ databases">
        <title>Draft genome sequence of Aspergillus udagawae IFM 53868.</title>
        <authorList>
            <person name="Takahashi H."/>
            <person name="Yaguchi T."/>
        </authorList>
    </citation>
    <scope>NUCLEOTIDE SEQUENCE [LARGE SCALE GENOMIC DNA]</scope>
    <source>
        <strain evidence="7 8">IFM 53868</strain>
    </source>
</reference>
<protein>
    <submittedName>
        <fullName evidence="7">Baeyer-Villiger monooxygenase</fullName>
    </submittedName>
</protein>